<evidence type="ECO:0000259" key="2">
    <source>
        <dbReference type="Pfam" id="PF25164"/>
    </source>
</evidence>
<evidence type="ECO:0000313" key="4">
    <source>
        <dbReference type="Proteomes" id="UP000265692"/>
    </source>
</evidence>
<dbReference type="Pfam" id="PF06054">
    <property type="entry name" value="CoiA_nuc"/>
    <property type="match status" value="1"/>
</dbReference>
<organism evidence="3 4">
    <name type="scientific">Ureibacillus yapensis</name>
    <dbReference type="NCBI Taxonomy" id="2304605"/>
    <lineage>
        <taxon>Bacteria</taxon>
        <taxon>Bacillati</taxon>
        <taxon>Bacillota</taxon>
        <taxon>Bacilli</taxon>
        <taxon>Bacillales</taxon>
        <taxon>Caryophanaceae</taxon>
        <taxon>Ureibacillus</taxon>
    </lineage>
</organism>
<protein>
    <recommendedName>
        <fullName evidence="5">Competence protein CoiA</fullName>
    </recommendedName>
</protein>
<dbReference type="InterPro" id="IPR010330">
    <property type="entry name" value="CoiA_nuc"/>
</dbReference>
<dbReference type="InterPro" id="IPR057253">
    <property type="entry name" value="CoiA-like_N"/>
</dbReference>
<comment type="caution">
    <text evidence="3">The sequence shown here is derived from an EMBL/GenBank/DDBJ whole genome shotgun (WGS) entry which is preliminary data.</text>
</comment>
<reference evidence="3 4" key="1">
    <citation type="submission" date="2018-08" db="EMBL/GenBank/DDBJ databases">
        <title>Lysinibacillus sp. YLB-03 draft genome sequence.</title>
        <authorList>
            <person name="Yu L."/>
        </authorList>
    </citation>
    <scope>NUCLEOTIDE SEQUENCE [LARGE SCALE GENOMIC DNA]</scope>
    <source>
        <strain evidence="3 4">YLB-03</strain>
    </source>
</reference>
<feature type="domain" description="Competence protein CoiA-like N-terminal" evidence="2">
    <location>
        <begin position="19"/>
        <end position="62"/>
    </location>
</feature>
<dbReference type="Proteomes" id="UP000265692">
    <property type="component" value="Unassembled WGS sequence"/>
</dbReference>
<evidence type="ECO:0008006" key="5">
    <source>
        <dbReference type="Google" id="ProtNLM"/>
    </source>
</evidence>
<sequence>MLVAYTEQNEPFVLNSSMPHTTLHQLRTTTKFYCPQCKEPLVFKIGTFKTPHFAHLSTNHCENQFSEGETEQHLKGKEQLYHFLKSLGLQAELEAYLPTIKQRPDILINAQERRYAIEFQCSPISFERLNERNIGYNKDSIAPIWIPATPAKIVQKGIQKVALSEQTKQFLAPSDRHHYLMSYNPNLRQFFYISNLMFLHGNSYLAKIQVLPLSRQNFPFFIPKLLNKSELKQFLSIYELLKHNFLLSRVLISRHGVNDLMLRSIYELRLQINSLPSFLGIPLKGSEALKVFSIEWQIALFYFIFFTKITIADLNIPSIRFFLKWAKLPETPQSIEVVQAYCQILNSLGIQNHFQKVPAEALVERLCTHFLAMGIDY</sequence>
<evidence type="ECO:0000259" key="1">
    <source>
        <dbReference type="Pfam" id="PF06054"/>
    </source>
</evidence>
<dbReference type="AlphaFoldDB" id="A0A396SFP4"/>
<dbReference type="OrthoDB" id="3784230at2"/>
<dbReference type="Pfam" id="PF25164">
    <property type="entry name" value="CoiA_N"/>
    <property type="match status" value="1"/>
</dbReference>
<dbReference type="PIRSF" id="PIRSF007487">
    <property type="entry name" value="Competence-induced_CoiA_bac"/>
    <property type="match status" value="1"/>
</dbReference>
<proteinExistence type="predicted"/>
<feature type="domain" description="Competence protein CoiA nuclease-like" evidence="1">
    <location>
        <begin position="69"/>
        <end position="219"/>
    </location>
</feature>
<accession>A0A396SFP4</accession>
<keyword evidence="4" id="KW-1185">Reference proteome</keyword>
<evidence type="ECO:0000313" key="3">
    <source>
        <dbReference type="EMBL" id="RHW39862.1"/>
    </source>
</evidence>
<dbReference type="RefSeq" id="WP_118874872.1">
    <property type="nucleotide sequence ID" value="NZ_QWEI01000001.1"/>
</dbReference>
<name>A0A396SFP4_9BACL</name>
<dbReference type="InterPro" id="IPR021176">
    <property type="entry name" value="Competence-induced_CoiA"/>
</dbReference>
<dbReference type="EMBL" id="QWEI01000001">
    <property type="protein sequence ID" value="RHW39862.1"/>
    <property type="molecule type" value="Genomic_DNA"/>
</dbReference>
<gene>
    <name evidence="3" type="ORF">D1B33_03145</name>
</gene>